<proteinExistence type="predicted"/>
<evidence type="ECO:0000313" key="2">
    <source>
        <dbReference type="Proteomes" id="UP000553766"/>
    </source>
</evidence>
<evidence type="ECO:0000313" key="1">
    <source>
        <dbReference type="EMBL" id="MBB5516405.1"/>
    </source>
</evidence>
<dbReference type="AlphaFoldDB" id="A0A840X3J3"/>
<gene>
    <name evidence="1" type="ORF">FHS89_002436</name>
</gene>
<dbReference type="EMBL" id="JACIJS010000007">
    <property type="protein sequence ID" value="MBB5516405.1"/>
    <property type="molecule type" value="Genomic_DNA"/>
</dbReference>
<dbReference type="Pfam" id="PF06718">
    <property type="entry name" value="DUF1203"/>
    <property type="match status" value="1"/>
</dbReference>
<accession>A0A840X3J3</accession>
<dbReference type="PIRSF" id="PIRSF034110">
    <property type="entry name" value="DUF1203"/>
    <property type="match status" value="1"/>
</dbReference>
<name>A0A840X3J3_9RHOB</name>
<keyword evidence="2" id="KW-1185">Reference proteome</keyword>
<protein>
    <recommendedName>
        <fullName evidence="3">DUF1203 domain-containing protein</fullName>
    </recommendedName>
</protein>
<sequence length="156" mass="17201">MLTYTPLDGDHVARLKRVDDHGNTPERALSGGTGTPCRHCLCDVPEGEEMLILSLRPFPDLHPYAEQGPIFLCAADCAAHDPRRVPPVLTTSPDYLVKGYTSADRILYGSGGIVPAHEIADYATRLFTNPDIAYIHVRSARNNCYLCRIDRDAPEP</sequence>
<evidence type="ECO:0008006" key="3">
    <source>
        <dbReference type="Google" id="ProtNLM"/>
    </source>
</evidence>
<comment type="caution">
    <text evidence="1">The sequence shown here is derived from an EMBL/GenBank/DDBJ whole genome shotgun (WGS) entry which is preliminary data.</text>
</comment>
<dbReference type="Proteomes" id="UP000553766">
    <property type="component" value="Unassembled WGS sequence"/>
</dbReference>
<dbReference type="RefSeq" id="WP_184011990.1">
    <property type="nucleotide sequence ID" value="NZ_JACIJS010000007.1"/>
</dbReference>
<organism evidence="1 2">
    <name type="scientific">Rubricella aquisinus</name>
    <dbReference type="NCBI Taxonomy" id="2028108"/>
    <lineage>
        <taxon>Bacteria</taxon>
        <taxon>Pseudomonadati</taxon>
        <taxon>Pseudomonadota</taxon>
        <taxon>Alphaproteobacteria</taxon>
        <taxon>Rhodobacterales</taxon>
        <taxon>Paracoccaceae</taxon>
        <taxon>Rubricella</taxon>
    </lineage>
</organism>
<dbReference type="InterPro" id="IPR009593">
    <property type="entry name" value="DUF1203"/>
</dbReference>
<reference evidence="1 2" key="1">
    <citation type="submission" date="2020-08" db="EMBL/GenBank/DDBJ databases">
        <title>Genomic Encyclopedia of Type Strains, Phase IV (KMG-IV): sequencing the most valuable type-strain genomes for metagenomic binning, comparative biology and taxonomic classification.</title>
        <authorList>
            <person name="Goeker M."/>
        </authorList>
    </citation>
    <scope>NUCLEOTIDE SEQUENCE [LARGE SCALE GENOMIC DNA]</scope>
    <source>
        <strain evidence="1 2">DSM 103377</strain>
    </source>
</reference>